<sequence length="368" mass="42212">METIAHYLMEDVKINQRFIYNQMVYQGLYRSIVIGPFPRKQDTDFPIEFFYNINEISDLDAFFKEQKVVAIHAHHGKHAVDVFPLAMQHNLPFIVSIRGSDGSAQSEVLYNKNFSRYRSIVNYDSLFVPVCEYLGNELLKLGVPSDKINVLYGGIDLDLFPFQERRKPCDGEIVIISVGRLVQKKGHETLIHAFKTVQKNHPEIKLKIIGGGKERAVLQKLIEELELTKSVSLLGKMSLFEIAAELQKAHLFCLPSETAQNGDVEGIPNALKEAMAIGLPVISTRHAGIPELITHLRTGYLIEERNIQQLVDGIESFIRSPEAWSEYSKAARCVIEERFELKKQLRRLHELYERFVKNQIELEYRNAE</sequence>
<dbReference type="Proteomes" id="UP000441585">
    <property type="component" value="Unassembled WGS sequence"/>
</dbReference>
<dbReference type="Gene3D" id="3.40.50.2000">
    <property type="entry name" value="Glycogen Phosphorylase B"/>
    <property type="match status" value="2"/>
</dbReference>
<comment type="similarity">
    <text evidence="1">Belongs to the glycosyltransferase group 1 family. Glycosyltransferase 4 subfamily.</text>
</comment>
<keyword evidence="2" id="KW-0328">Glycosyltransferase</keyword>
<accession>A0A6I2MAF0</accession>
<dbReference type="SUPFAM" id="SSF53756">
    <property type="entry name" value="UDP-Glycosyltransferase/glycogen phosphorylase"/>
    <property type="match status" value="1"/>
</dbReference>
<protein>
    <submittedName>
        <fullName evidence="6">Glycosyltransferase</fullName>
    </submittedName>
</protein>
<dbReference type="InterPro" id="IPR001296">
    <property type="entry name" value="Glyco_trans_1"/>
</dbReference>
<evidence type="ECO:0000256" key="1">
    <source>
        <dbReference type="ARBA" id="ARBA00009481"/>
    </source>
</evidence>
<name>A0A6I2MAF0_9BACI</name>
<dbReference type="InterPro" id="IPR028098">
    <property type="entry name" value="Glyco_trans_4-like_N"/>
</dbReference>
<keyword evidence="7" id="KW-1185">Reference proteome</keyword>
<evidence type="ECO:0000259" key="5">
    <source>
        <dbReference type="Pfam" id="PF13439"/>
    </source>
</evidence>
<dbReference type="GO" id="GO:0016757">
    <property type="term" value="F:glycosyltransferase activity"/>
    <property type="evidence" value="ECO:0007669"/>
    <property type="project" value="UniProtKB-KW"/>
</dbReference>
<evidence type="ECO:0000313" key="6">
    <source>
        <dbReference type="EMBL" id="MRX52783.1"/>
    </source>
</evidence>
<proteinExistence type="inferred from homology"/>
<organism evidence="6 7">
    <name type="scientific">Metabacillus idriensis</name>
    <dbReference type="NCBI Taxonomy" id="324768"/>
    <lineage>
        <taxon>Bacteria</taxon>
        <taxon>Bacillati</taxon>
        <taxon>Bacillota</taxon>
        <taxon>Bacilli</taxon>
        <taxon>Bacillales</taxon>
        <taxon>Bacillaceae</taxon>
        <taxon>Metabacillus</taxon>
    </lineage>
</organism>
<dbReference type="Pfam" id="PF13439">
    <property type="entry name" value="Glyco_transf_4"/>
    <property type="match status" value="1"/>
</dbReference>
<comment type="caution">
    <text evidence="6">The sequence shown here is derived from an EMBL/GenBank/DDBJ whole genome shotgun (WGS) entry which is preliminary data.</text>
</comment>
<feature type="domain" description="Glycosyltransferase subfamily 4-like N-terminal" evidence="5">
    <location>
        <begin position="51"/>
        <end position="158"/>
    </location>
</feature>
<dbReference type="AlphaFoldDB" id="A0A6I2MAF0"/>
<dbReference type="PANTHER" id="PTHR12526">
    <property type="entry name" value="GLYCOSYLTRANSFERASE"/>
    <property type="match status" value="1"/>
</dbReference>
<reference evidence="6 7" key="1">
    <citation type="submission" date="2019-11" db="EMBL/GenBank/DDBJ databases">
        <title>Bacillus idriensis genome.</title>
        <authorList>
            <person name="Konopka E.N."/>
            <person name="Newman J.D."/>
        </authorList>
    </citation>
    <scope>NUCLEOTIDE SEQUENCE [LARGE SCALE GENOMIC DNA]</scope>
    <source>
        <strain evidence="6 7">DSM 19097</strain>
    </source>
</reference>
<evidence type="ECO:0000313" key="7">
    <source>
        <dbReference type="Proteomes" id="UP000441585"/>
    </source>
</evidence>
<keyword evidence="3 6" id="KW-0808">Transferase</keyword>
<dbReference type="Pfam" id="PF00534">
    <property type="entry name" value="Glycos_transf_1"/>
    <property type="match status" value="1"/>
</dbReference>
<dbReference type="EMBL" id="WKKF01000001">
    <property type="protein sequence ID" value="MRX52783.1"/>
    <property type="molecule type" value="Genomic_DNA"/>
</dbReference>
<dbReference type="RefSeq" id="WP_070878311.1">
    <property type="nucleotide sequence ID" value="NZ_CAJGAA010000001.1"/>
</dbReference>
<evidence type="ECO:0000256" key="2">
    <source>
        <dbReference type="ARBA" id="ARBA00022676"/>
    </source>
</evidence>
<evidence type="ECO:0000259" key="4">
    <source>
        <dbReference type="Pfam" id="PF00534"/>
    </source>
</evidence>
<evidence type="ECO:0000256" key="3">
    <source>
        <dbReference type="ARBA" id="ARBA00022679"/>
    </source>
</evidence>
<gene>
    <name evidence="6" type="ORF">GJU41_02255</name>
</gene>
<feature type="domain" description="Glycosyl transferase family 1" evidence="4">
    <location>
        <begin position="170"/>
        <end position="332"/>
    </location>
</feature>
<dbReference type="PANTHER" id="PTHR12526:SF640">
    <property type="entry name" value="COLANIC ACID BIOSYNTHESIS GLYCOSYLTRANSFERASE WCAL-RELATED"/>
    <property type="match status" value="1"/>
</dbReference>